<dbReference type="InterPro" id="IPR023351">
    <property type="entry name" value="YppE-like_sf"/>
</dbReference>
<dbReference type="InterPro" id="IPR014913">
    <property type="entry name" value="YppE-like"/>
</dbReference>
<accession>A0A223KQH2</accession>
<evidence type="ECO:0000313" key="2">
    <source>
        <dbReference type="Proteomes" id="UP000215224"/>
    </source>
</evidence>
<dbReference type="KEGG" id="bcoh:BC6307_10075"/>
<dbReference type="Proteomes" id="UP000215224">
    <property type="component" value="Chromosome"/>
</dbReference>
<evidence type="ECO:0000313" key="1">
    <source>
        <dbReference type="EMBL" id="AST91604.1"/>
    </source>
</evidence>
<proteinExistence type="predicted"/>
<name>A0A223KQH2_9BACI</name>
<evidence type="ECO:0008006" key="3">
    <source>
        <dbReference type="Google" id="ProtNLM"/>
    </source>
</evidence>
<dbReference type="RefSeq" id="WP_066413733.1">
    <property type="nucleotide sequence ID" value="NZ_CP018866.1"/>
</dbReference>
<organism evidence="1 2">
    <name type="scientific">Sutcliffiella cohnii</name>
    <dbReference type="NCBI Taxonomy" id="33932"/>
    <lineage>
        <taxon>Bacteria</taxon>
        <taxon>Bacillati</taxon>
        <taxon>Bacillota</taxon>
        <taxon>Bacilli</taxon>
        <taxon>Bacillales</taxon>
        <taxon>Bacillaceae</taxon>
        <taxon>Sutcliffiella</taxon>
    </lineage>
</organism>
<reference evidence="1 2" key="1">
    <citation type="submission" date="2016-12" db="EMBL/GenBank/DDBJ databases">
        <title>The whole genome sequencing and assembly of Bacillus cohnii DSM 6307T strain.</title>
        <authorList>
            <person name="Lee Y.-J."/>
            <person name="Yi H."/>
            <person name="Bahn Y.-S."/>
            <person name="Kim J.F."/>
            <person name="Lee D.-W."/>
        </authorList>
    </citation>
    <scope>NUCLEOTIDE SEQUENCE [LARGE SCALE GENOMIC DNA]</scope>
    <source>
        <strain evidence="1 2">DSM 6307</strain>
    </source>
</reference>
<dbReference type="Gene3D" id="1.20.120.440">
    <property type="entry name" value="YppE-like"/>
    <property type="match status" value="1"/>
</dbReference>
<dbReference type="SUPFAM" id="SSF140415">
    <property type="entry name" value="YppE-like"/>
    <property type="match status" value="1"/>
</dbReference>
<dbReference type="Pfam" id="PF08807">
    <property type="entry name" value="DUF1798"/>
    <property type="match status" value="1"/>
</dbReference>
<dbReference type="STRING" id="1314751.GCA_001591425_01334"/>
<dbReference type="AlphaFoldDB" id="A0A223KQH2"/>
<keyword evidence="2" id="KW-1185">Reference proteome</keyword>
<gene>
    <name evidence="1" type="ORF">BC6307_10075</name>
</gene>
<dbReference type="EMBL" id="CP018866">
    <property type="protein sequence ID" value="AST91604.1"/>
    <property type="molecule type" value="Genomic_DNA"/>
</dbReference>
<sequence length="122" mass="14611">MPELVNAKALSQQLLKDVDGMQQQFWKTREREEEYDFFTTVKPEADRIHSCTEEWVRETKKWIIENGPKYIHANQIDATAENINLIAVQCFFKNTSKKRFFDMCQSITYILEDIIKKWEETK</sequence>
<protein>
    <recommendedName>
        <fullName evidence="3">DUF1798 family protein</fullName>
    </recommendedName>
</protein>